<proteinExistence type="predicted"/>
<dbReference type="AlphaFoldDB" id="A0A9N9YZ25"/>
<keyword evidence="2" id="KW-1185">Reference proteome</keyword>
<dbReference type="CDD" id="cd05120">
    <property type="entry name" value="APH_ChoK_like"/>
    <property type="match status" value="1"/>
</dbReference>
<sequence>MDSPTDFSIVSHNAGLEPGCFAITFERKYYQRGNSIVKRSLRPHEFHHGAHRPYVPRLRYETLMNEAACLRFIRNYTNIPVPEVYCDFEDDGAYYLVTEYIHGVRMADLQTHEEFIVSRELGHHLATLKTLTSNRLGGPSSIVIPPRRVMRHTNIHHWSLMASDQEEYVFCHNDLTQSNVIVDPETLAIKAIID</sequence>
<evidence type="ECO:0000313" key="1">
    <source>
        <dbReference type="EMBL" id="CAH0044997.1"/>
    </source>
</evidence>
<dbReference type="OrthoDB" id="2906425at2759"/>
<dbReference type="EMBL" id="CABFOC020000007">
    <property type="protein sequence ID" value="CAH0044997.1"/>
    <property type="molecule type" value="Genomic_DNA"/>
</dbReference>
<dbReference type="PANTHER" id="PTHR21310">
    <property type="entry name" value="AMINOGLYCOSIDE PHOSPHOTRANSFERASE-RELATED-RELATED"/>
    <property type="match status" value="1"/>
</dbReference>
<dbReference type="PANTHER" id="PTHR21310:SF15">
    <property type="entry name" value="AMINOGLYCOSIDE PHOSPHOTRANSFERASE DOMAIN-CONTAINING PROTEIN"/>
    <property type="match status" value="1"/>
</dbReference>
<dbReference type="InterPro" id="IPR011009">
    <property type="entry name" value="Kinase-like_dom_sf"/>
</dbReference>
<name>A0A9N9YZ25_9HYPO</name>
<accession>A0A9N9YZ25</accession>
<gene>
    <name evidence="1" type="ORF">CSOL1703_00010739</name>
</gene>
<evidence type="ECO:0000313" key="2">
    <source>
        <dbReference type="Proteomes" id="UP000775872"/>
    </source>
</evidence>
<dbReference type="Proteomes" id="UP000775872">
    <property type="component" value="Unassembled WGS sequence"/>
</dbReference>
<protein>
    <submittedName>
        <fullName evidence="1">Uncharacterized protein</fullName>
    </submittedName>
</protein>
<reference evidence="1" key="1">
    <citation type="submission" date="2021-10" db="EMBL/GenBank/DDBJ databases">
        <authorList>
            <person name="Piombo E."/>
        </authorList>
    </citation>
    <scope>NUCLEOTIDE SEQUENCE</scope>
</reference>
<dbReference type="SUPFAM" id="SSF56112">
    <property type="entry name" value="Protein kinase-like (PK-like)"/>
    <property type="match status" value="1"/>
</dbReference>
<comment type="caution">
    <text evidence="1">The sequence shown here is derived from an EMBL/GenBank/DDBJ whole genome shotgun (WGS) entry which is preliminary data.</text>
</comment>
<organism evidence="1 2">
    <name type="scientific">Clonostachys solani</name>
    <dbReference type="NCBI Taxonomy" id="160281"/>
    <lineage>
        <taxon>Eukaryota</taxon>
        <taxon>Fungi</taxon>
        <taxon>Dikarya</taxon>
        <taxon>Ascomycota</taxon>
        <taxon>Pezizomycotina</taxon>
        <taxon>Sordariomycetes</taxon>
        <taxon>Hypocreomycetidae</taxon>
        <taxon>Hypocreales</taxon>
        <taxon>Bionectriaceae</taxon>
        <taxon>Clonostachys</taxon>
    </lineage>
</organism>
<dbReference type="InterPro" id="IPR051678">
    <property type="entry name" value="AGP_Transferase"/>
</dbReference>
<dbReference type="Gene3D" id="3.90.1200.10">
    <property type="match status" value="1"/>
</dbReference>